<gene>
    <name evidence="1" type="ORF">COU28_01920</name>
</gene>
<dbReference type="PANTHER" id="PTHR38471">
    <property type="entry name" value="FOUR HELIX BUNDLE PROTEIN"/>
    <property type="match status" value="1"/>
</dbReference>
<dbReference type="AlphaFoldDB" id="A0A2H0TYT6"/>
<dbReference type="InterPro" id="IPR012657">
    <property type="entry name" value="23S_rRNA-intervening_sequence"/>
</dbReference>
<organism evidence="1 2">
    <name type="scientific">Candidatus Magasanikbacteria bacterium CG10_big_fil_rev_8_21_14_0_10_36_16</name>
    <dbReference type="NCBI Taxonomy" id="1974645"/>
    <lineage>
        <taxon>Bacteria</taxon>
        <taxon>Candidatus Magasanikiibacteriota</taxon>
    </lineage>
</organism>
<sequence length="130" mass="15213">MEGNNKYKDFTELDAWKLAHGLRTKVNILCKFLPDYKKYNVIDQIRRSSSSVAANITEGHGRFHFQENIQFCRQARGSLSETKDHLIFIKDLNYIKKVSSVEHLIELCEKTNKKLNGYIAYLKKCKQNEN</sequence>
<evidence type="ECO:0000313" key="2">
    <source>
        <dbReference type="Proteomes" id="UP000230852"/>
    </source>
</evidence>
<comment type="caution">
    <text evidence="1">The sequence shown here is derived from an EMBL/GenBank/DDBJ whole genome shotgun (WGS) entry which is preliminary data.</text>
</comment>
<evidence type="ECO:0000313" key="1">
    <source>
        <dbReference type="EMBL" id="PIR78389.1"/>
    </source>
</evidence>
<protein>
    <submittedName>
        <fullName evidence="1">Four helix bundle protein</fullName>
    </submittedName>
</protein>
<name>A0A2H0TYT6_9BACT</name>
<dbReference type="SUPFAM" id="SSF158446">
    <property type="entry name" value="IVS-encoded protein-like"/>
    <property type="match status" value="1"/>
</dbReference>
<proteinExistence type="predicted"/>
<dbReference type="PANTHER" id="PTHR38471:SF2">
    <property type="entry name" value="FOUR HELIX BUNDLE PROTEIN"/>
    <property type="match status" value="1"/>
</dbReference>
<accession>A0A2H0TYT6</accession>
<dbReference type="InterPro" id="IPR036583">
    <property type="entry name" value="23S_rRNA_IVS_sf"/>
</dbReference>
<dbReference type="CDD" id="cd16377">
    <property type="entry name" value="23S_rRNA_IVP_like"/>
    <property type="match status" value="1"/>
</dbReference>
<dbReference type="EMBL" id="PFBU01000037">
    <property type="protein sequence ID" value="PIR78389.1"/>
    <property type="molecule type" value="Genomic_DNA"/>
</dbReference>
<dbReference type="Gene3D" id="1.20.1440.60">
    <property type="entry name" value="23S rRNA-intervening sequence"/>
    <property type="match status" value="1"/>
</dbReference>
<dbReference type="Pfam" id="PF05635">
    <property type="entry name" value="23S_rRNA_IVP"/>
    <property type="match status" value="1"/>
</dbReference>
<dbReference type="NCBIfam" id="TIGR02436">
    <property type="entry name" value="four helix bundle protein"/>
    <property type="match status" value="1"/>
</dbReference>
<dbReference type="Proteomes" id="UP000230852">
    <property type="component" value="Unassembled WGS sequence"/>
</dbReference>
<reference evidence="2" key="1">
    <citation type="submission" date="2017-09" db="EMBL/GenBank/DDBJ databases">
        <title>Depth-based differentiation of microbial function through sediment-hosted aquifers and enrichment of novel symbionts in the deep terrestrial subsurface.</title>
        <authorList>
            <person name="Probst A.J."/>
            <person name="Ladd B."/>
            <person name="Jarett J.K."/>
            <person name="Geller-Mcgrath D.E."/>
            <person name="Sieber C.M.K."/>
            <person name="Emerson J.B."/>
            <person name="Anantharaman K."/>
            <person name="Thomas B.C."/>
            <person name="Malmstrom R."/>
            <person name="Stieglmeier M."/>
            <person name="Klingl A."/>
            <person name="Woyke T."/>
            <person name="Ryan C.M."/>
            <person name="Banfield J.F."/>
        </authorList>
    </citation>
    <scope>NUCLEOTIDE SEQUENCE [LARGE SCALE GENOMIC DNA]</scope>
</reference>